<gene>
    <name evidence="2" type="primary">LOC141578969</name>
</gene>
<name>A0AC58R3S9_CAMBA</name>
<reference evidence="2" key="1">
    <citation type="submission" date="2025-08" db="UniProtKB">
        <authorList>
            <consortium name="RefSeq"/>
        </authorList>
    </citation>
    <scope>IDENTIFICATION</scope>
    <source>
        <tissue evidence="2">Blood</tissue>
    </source>
</reference>
<proteinExistence type="predicted"/>
<dbReference type="RefSeq" id="XP_074229170.1">
    <property type="nucleotide sequence ID" value="XM_074373069.1"/>
</dbReference>
<keyword evidence="1" id="KW-1185">Reference proteome</keyword>
<organism evidence="1 2">
    <name type="scientific">Camelus bactrianus</name>
    <name type="common">Bactrian camel</name>
    <dbReference type="NCBI Taxonomy" id="9837"/>
    <lineage>
        <taxon>Eukaryota</taxon>
        <taxon>Metazoa</taxon>
        <taxon>Chordata</taxon>
        <taxon>Craniata</taxon>
        <taxon>Vertebrata</taxon>
        <taxon>Euteleostomi</taxon>
        <taxon>Mammalia</taxon>
        <taxon>Eutheria</taxon>
        <taxon>Laurasiatheria</taxon>
        <taxon>Artiodactyla</taxon>
        <taxon>Tylopoda</taxon>
        <taxon>Camelidae</taxon>
        <taxon>Camelus</taxon>
    </lineage>
</organism>
<sequence length="257" mass="26846">MGSAPPWTPREPSGTQGDAALLGLLSSRPRGPAPPAAPAQHGPRARAADERARPPPRRPPGPSPLPAPRSPLRSAGSGRGEAGRARRPQAEAQRGSGRESRRPGGGPAVETATRSQPDAPPACSTPARRPVPEPLRRAEPPPRARAGGLRAAGRAAVPIFTGATVRTEPAPRPGRRRRGDSGVLRVRAGQPLLRTAPRPRPGFAETEQEAVFTEENIIMDPQEFEAGGAELISHQLKGVVRAAPGHLLASGRSVILC</sequence>
<dbReference type="Proteomes" id="UP001732780">
    <property type="component" value="Chromosome 1"/>
</dbReference>
<evidence type="ECO:0000313" key="1">
    <source>
        <dbReference type="Proteomes" id="UP001732780"/>
    </source>
</evidence>
<accession>A0AC58R3S9</accession>
<protein>
    <submittedName>
        <fullName evidence="2">Uncharacterized protein LOC141578969</fullName>
    </submittedName>
</protein>
<evidence type="ECO:0000313" key="2">
    <source>
        <dbReference type="RefSeq" id="XP_074229170.1"/>
    </source>
</evidence>